<keyword evidence="2" id="KW-0472">Membrane</keyword>
<proteinExistence type="predicted"/>
<evidence type="ECO:0008006" key="5">
    <source>
        <dbReference type="Google" id="ProtNLM"/>
    </source>
</evidence>
<protein>
    <recommendedName>
        <fullName evidence="5">DUF502 domain-containing protein</fullName>
    </recommendedName>
</protein>
<dbReference type="AlphaFoldDB" id="A0A4U8YVQ5"/>
<dbReference type="Proteomes" id="UP000294360">
    <property type="component" value="Chromosome"/>
</dbReference>
<reference evidence="3 4" key="1">
    <citation type="submission" date="2019-03" db="EMBL/GenBank/DDBJ databases">
        <authorList>
            <person name="Kox A.R. M."/>
        </authorList>
    </citation>
    <scope>NUCLEOTIDE SEQUENCE [LARGE SCALE GENOMIC DNA]</scope>
    <source>
        <strain evidence="3">MTUNDRAET4 annotated genome</strain>
    </source>
</reference>
<name>A0A4U8YVQ5_METTU</name>
<organism evidence="3 4">
    <name type="scientific">Methylocella tundrae</name>
    <dbReference type="NCBI Taxonomy" id="227605"/>
    <lineage>
        <taxon>Bacteria</taxon>
        <taxon>Pseudomonadati</taxon>
        <taxon>Pseudomonadota</taxon>
        <taxon>Alphaproteobacteria</taxon>
        <taxon>Hyphomicrobiales</taxon>
        <taxon>Beijerinckiaceae</taxon>
        <taxon>Methylocella</taxon>
    </lineage>
</organism>
<keyword evidence="2" id="KW-0812">Transmembrane</keyword>
<dbReference type="EMBL" id="LR536450">
    <property type="protein sequence ID" value="VFU07424.1"/>
    <property type="molecule type" value="Genomic_DNA"/>
</dbReference>
<dbReference type="KEGG" id="mtun:MTUNDRAET4_0531"/>
<gene>
    <name evidence="3" type="ORF">MTUNDRAET4_0531</name>
</gene>
<dbReference type="Pfam" id="PF04367">
    <property type="entry name" value="DUF502"/>
    <property type="match status" value="1"/>
</dbReference>
<accession>A0A4U8YVQ5</accession>
<keyword evidence="2" id="KW-1133">Transmembrane helix</keyword>
<dbReference type="InterPro" id="IPR007462">
    <property type="entry name" value="COV1-like"/>
</dbReference>
<feature type="transmembrane region" description="Helical" evidence="2">
    <location>
        <begin position="75"/>
        <end position="99"/>
    </location>
</feature>
<evidence type="ECO:0000313" key="4">
    <source>
        <dbReference type="Proteomes" id="UP000294360"/>
    </source>
</evidence>
<feature type="transmembrane region" description="Helical" evidence="2">
    <location>
        <begin position="32"/>
        <end position="55"/>
    </location>
</feature>
<evidence type="ECO:0000256" key="2">
    <source>
        <dbReference type="SAM" id="Phobius"/>
    </source>
</evidence>
<evidence type="ECO:0000256" key="1">
    <source>
        <dbReference type="SAM" id="MobiDB-lite"/>
    </source>
</evidence>
<sequence>MTQVPPQIVPQTPADSPEPVARGSGVGARIRNWFLTGVVVAGPLAVTAYIVWWFVDTIDNWVRGLIPGNALPDAYLSFRVPGLGVVVAFLALTFLGFLAHNLAGRTLIKIGEAILARMPIVRSIYKSVKQIFETLFSQSGTTFRKVGLIEFPNKGSWSLVFISAPPGELIGNHLAQDENYVSVFLPCTPNPTTGFYFYLPAREVIEVAIAPDAAAKLIMSCGVIQPDARAVLAALARNPEHETA</sequence>
<dbReference type="OrthoDB" id="9780267at2"/>
<dbReference type="RefSeq" id="WP_134486546.1">
    <property type="nucleotide sequence ID" value="NZ_CP139089.1"/>
</dbReference>
<feature type="compositionally biased region" description="Low complexity" evidence="1">
    <location>
        <begin position="1"/>
        <end position="13"/>
    </location>
</feature>
<dbReference type="PANTHER" id="PTHR31876">
    <property type="entry name" value="COV-LIKE PROTEIN 1"/>
    <property type="match status" value="1"/>
</dbReference>
<feature type="region of interest" description="Disordered" evidence="1">
    <location>
        <begin position="1"/>
        <end position="21"/>
    </location>
</feature>
<evidence type="ECO:0000313" key="3">
    <source>
        <dbReference type="EMBL" id="VFU07424.1"/>
    </source>
</evidence>
<dbReference type="PANTHER" id="PTHR31876:SF26">
    <property type="entry name" value="PROTEIN LIKE COV 2"/>
    <property type="match status" value="1"/>
</dbReference>